<dbReference type="AlphaFoldDB" id="A0A9D1ZUC9"/>
<evidence type="ECO:0000256" key="1">
    <source>
        <dbReference type="SAM" id="Phobius"/>
    </source>
</evidence>
<keyword evidence="1" id="KW-1133">Transmembrane helix</keyword>
<feature type="transmembrane region" description="Helical" evidence="1">
    <location>
        <begin position="21"/>
        <end position="40"/>
    </location>
</feature>
<accession>A0A9D1ZUC9</accession>
<comment type="caution">
    <text evidence="2">The sequence shown here is derived from an EMBL/GenBank/DDBJ whole genome shotgun (WGS) entry which is preliminary data.</text>
</comment>
<dbReference type="EMBL" id="DXCQ01000016">
    <property type="protein sequence ID" value="HIY96327.1"/>
    <property type="molecule type" value="Genomic_DNA"/>
</dbReference>
<feature type="transmembrane region" description="Helical" evidence="1">
    <location>
        <begin position="46"/>
        <end position="72"/>
    </location>
</feature>
<protein>
    <submittedName>
        <fullName evidence="2">Uncharacterized protein</fullName>
    </submittedName>
</protein>
<name>A0A9D1ZUC9_9FIRM</name>
<evidence type="ECO:0000313" key="2">
    <source>
        <dbReference type="EMBL" id="HIY96327.1"/>
    </source>
</evidence>
<proteinExistence type="predicted"/>
<keyword evidence="1" id="KW-0472">Membrane</keyword>
<dbReference type="Proteomes" id="UP000886750">
    <property type="component" value="Unassembled WGS sequence"/>
</dbReference>
<keyword evidence="1" id="KW-0812">Transmembrane</keyword>
<reference evidence="2" key="1">
    <citation type="journal article" date="2021" name="PeerJ">
        <title>Extensive microbial diversity within the chicken gut microbiome revealed by metagenomics and culture.</title>
        <authorList>
            <person name="Gilroy R."/>
            <person name="Ravi A."/>
            <person name="Getino M."/>
            <person name="Pursley I."/>
            <person name="Horton D.L."/>
            <person name="Alikhan N.F."/>
            <person name="Baker D."/>
            <person name="Gharbi K."/>
            <person name="Hall N."/>
            <person name="Watson M."/>
            <person name="Adriaenssens E.M."/>
            <person name="Foster-Nyarko E."/>
            <person name="Jarju S."/>
            <person name="Secka A."/>
            <person name="Antonio M."/>
            <person name="Oren A."/>
            <person name="Chaudhuri R.R."/>
            <person name="La Ragione R."/>
            <person name="Hildebrand F."/>
            <person name="Pallen M.J."/>
        </authorList>
    </citation>
    <scope>NUCLEOTIDE SEQUENCE</scope>
    <source>
        <strain evidence="2">1345</strain>
    </source>
</reference>
<organism evidence="2 3">
    <name type="scientific">Candidatus Borkfalkia excrementigallinarum</name>
    <dbReference type="NCBI Taxonomy" id="2838506"/>
    <lineage>
        <taxon>Bacteria</taxon>
        <taxon>Bacillati</taxon>
        <taxon>Bacillota</taxon>
        <taxon>Clostridia</taxon>
        <taxon>Christensenellales</taxon>
        <taxon>Christensenellaceae</taxon>
        <taxon>Candidatus Borkfalkia</taxon>
    </lineage>
</organism>
<gene>
    <name evidence="2" type="ORF">H9729_01420</name>
</gene>
<evidence type="ECO:0000313" key="3">
    <source>
        <dbReference type="Proteomes" id="UP000886750"/>
    </source>
</evidence>
<sequence length="186" mass="21174">MKEHKGEEKLVFSLWQKWKKHCKIFVCIACGIFAVIGIISACVSQWLGALIAGGGIFVFSILLLCFFIVLNFRRIEIYADRVSLVHEIMTDPASHTISYSDIEAVVINPVERKGDHVEGVTYHGFLVGDVDTLCVYCKNGDKFLFGLKNWGEVYCRSLTDELLCRAQITKEQCRKFAWRDNENVQS</sequence>
<reference evidence="2" key="2">
    <citation type="submission" date="2021-04" db="EMBL/GenBank/DDBJ databases">
        <authorList>
            <person name="Gilroy R."/>
        </authorList>
    </citation>
    <scope>NUCLEOTIDE SEQUENCE</scope>
    <source>
        <strain evidence="2">1345</strain>
    </source>
</reference>